<dbReference type="PROSITE" id="PS50075">
    <property type="entry name" value="CARRIER"/>
    <property type="match status" value="1"/>
</dbReference>
<evidence type="ECO:0000313" key="3">
    <source>
        <dbReference type="Proteomes" id="UP000642070"/>
    </source>
</evidence>
<reference evidence="2" key="1">
    <citation type="journal article" date="2014" name="Int. J. Syst. Evol. Microbiol.">
        <title>Complete genome sequence of Corynebacterium casei LMG S-19264T (=DSM 44701T), isolated from a smear-ripened cheese.</title>
        <authorList>
            <consortium name="US DOE Joint Genome Institute (JGI-PGF)"/>
            <person name="Walter F."/>
            <person name="Albersmeier A."/>
            <person name="Kalinowski J."/>
            <person name="Ruckert C."/>
        </authorList>
    </citation>
    <scope>NUCLEOTIDE SEQUENCE</scope>
    <source>
        <strain evidence="2">JCM 19831</strain>
    </source>
</reference>
<dbReference type="Pfam" id="PF00550">
    <property type="entry name" value="PP-binding"/>
    <property type="match status" value="1"/>
</dbReference>
<protein>
    <recommendedName>
        <fullName evidence="1">Carrier domain-containing protein</fullName>
    </recommendedName>
</protein>
<sequence length="88" mass="9685">MSNTSVAATVDERMSRIRQIVVDELELDLAPEELDGQASFVDEYEADSLALIQIVSRMDRELGVKLAPAEIERLVNLEAIRAAVEAQG</sequence>
<dbReference type="SUPFAM" id="SSF47336">
    <property type="entry name" value="ACP-like"/>
    <property type="match status" value="1"/>
</dbReference>
<dbReference type="Proteomes" id="UP000642070">
    <property type="component" value="Unassembled WGS sequence"/>
</dbReference>
<dbReference type="RefSeq" id="WP_190247804.1">
    <property type="nucleotide sequence ID" value="NZ_BMPI01000002.1"/>
</dbReference>
<gene>
    <name evidence="2" type="ORF">GCM10007977_002650</name>
</gene>
<accession>A0A917WHB0</accession>
<dbReference type="EMBL" id="BMPI01000002">
    <property type="protein sequence ID" value="GGM04959.1"/>
    <property type="molecule type" value="Genomic_DNA"/>
</dbReference>
<feature type="domain" description="Carrier" evidence="1">
    <location>
        <begin position="11"/>
        <end position="88"/>
    </location>
</feature>
<dbReference type="InterPro" id="IPR036736">
    <property type="entry name" value="ACP-like_sf"/>
</dbReference>
<keyword evidence="3" id="KW-1185">Reference proteome</keyword>
<dbReference type="InterPro" id="IPR009081">
    <property type="entry name" value="PP-bd_ACP"/>
</dbReference>
<evidence type="ECO:0000313" key="2">
    <source>
        <dbReference type="EMBL" id="GGM04959.1"/>
    </source>
</evidence>
<comment type="caution">
    <text evidence="2">The sequence shown here is derived from an EMBL/GenBank/DDBJ whole genome shotgun (WGS) entry which is preliminary data.</text>
</comment>
<dbReference type="AlphaFoldDB" id="A0A917WHB0"/>
<evidence type="ECO:0000259" key="1">
    <source>
        <dbReference type="PROSITE" id="PS50075"/>
    </source>
</evidence>
<proteinExistence type="predicted"/>
<dbReference type="Gene3D" id="1.10.1200.10">
    <property type="entry name" value="ACP-like"/>
    <property type="match status" value="1"/>
</dbReference>
<organism evidence="2 3">
    <name type="scientific">Dactylosporangium sucinum</name>
    <dbReference type="NCBI Taxonomy" id="1424081"/>
    <lineage>
        <taxon>Bacteria</taxon>
        <taxon>Bacillati</taxon>
        <taxon>Actinomycetota</taxon>
        <taxon>Actinomycetes</taxon>
        <taxon>Micromonosporales</taxon>
        <taxon>Micromonosporaceae</taxon>
        <taxon>Dactylosporangium</taxon>
    </lineage>
</organism>
<name>A0A917WHB0_9ACTN</name>
<reference evidence="2" key="2">
    <citation type="submission" date="2020-09" db="EMBL/GenBank/DDBJ databases">
        <authorList>
            <person name="Sun Q."/>
            <person name="Ohkuma M."/>
        </authorList>
    </citation>
    <scope>NUCLEOTIDE SEQUENCE</scope>
    <source>
        <strain evidence="2">JCM 19831</strain>
    </source>
</reference>